<keyword evidence="1 2" id="KW-0378">Hydrolase</keyword>
<dbReference type="AlphaFoldDB" id="A0A7X4RSX9"/>
<comment type="catalytic activity">
    <reaction evidence="2">
        <text>GTP + H2O = 7,8-dihydroneopterin 3'-triphosphate + formate + H(+)</text>
        <dbReference type="Rhea" id="RHEA:17473"/>
        <dbReference type="ChEBI" id="CHEBI:15377"/>
        <dbReference type="ChEBI" id="CHEBI:15378"/>
        <dbReference type="ChEBI" id="CHEBI:15740"/>
        <dbReference type="ChEBI" id="CHEBI:37565"/>
        <dbReference type="ChEBI" id="CHEBI:58462"/>
        <dbReference type="EC" id="3.5.4.16"/>
    </reaction>
</comment>
<dbReference type="PANTHER" id="PTHR36445">
    <property type="entry name" value="GTP CYCLOHYDROLASE MPTA"/>
    <property type="match status" value="1"/>
</dbReference>
<evidence type="ECO:0000256" key="2">
    <source>
        <dbReference type="HAMAP-Rule" id="MF_01527"/>
    </source>
</evidence>
<accession>A0A7X4RSX9</accession>
<dbReference type="Proteomes" id="UP000462621">
    <property type="component" value="Unassembled WGS sequence"/>
</dbReference>
<protein>
    <recommendedName>
        <fullName evidence="2">GTP cyclohydrolase FolE2</fullName>
        <ecNumber evidence="2">3.5.4.16</ecNumber>
    </recommendedName>
</protein>
<dbReference type="NCBIfam" id="NF010200">
    <property type="entry name" value="PRK13674.1-1"/>
    <property type="match status" value="1"/>
</dbReference>
<comment type="pathway">
    <text evidence="2">Cofactor biosynthesis; 7,8-dihydroneopterin triphosphate biosynthesis; 7,8-dihydroneopterin triphosphate from GTP: step 1/1.</text>
</comment>
<dbReference type="InterPro" id="IPR003801">
    <property type="entry name" value="GTP_cyclohydrolase_FolE2/MptA"/>
</dbReference>
<feature type="site" description="May be catalytically important" evidence="2">
    <location>
        <position position="157"/>
    </location>
</feature>
<dbReference type="GO" id="GO:0046654">
    <property type="term" value="P:tetrahydrofolate biosynthetic process"/>
    <property type="evidence" value="ECO:0007669"/>
    <property type="project" value="UniProtKB-UniRule"/>
</dbReference>
<proteinExistence type="inferred from homology"/>
<dbReference type="UniPathway" id="UPA00848">
    <property type="reaction ID" value="UER00151"/>
</dbReference>
<dbReference type="Pfam" id="PF02649">
    <property type="entry name" value="GCHY-1"/>
    <property type="match status" value="1"/>
</dbReference>
<reference evidence="3 4" key="1">
    <citation type="submission" date="2019-10" db="EMBL/GenBank/DDBJ databases">
        <title>Vibrio sp. nov. isolated from a shrimp pond.</title>
        <authorList>
            <person name="Gomez-Gil B."/>
            <person name="Enciso-Ibarra J."/>
            <person name="Enciso-Ibarra K."/>
            <person name="Bolan-Mejia C."/>
        </authorList>
    </citation>
    <scope>NUCLEOTIDE SEQUENCE [LARGE SCALE GENOMIC DNA]</scope>
    <source>
        <strain evidence="3 4">CAIM 722</strain>
    </source>
</reference>
<dbReference type="EC" id="3.5.4.16" evidence="2"/>
<dbReference type="EMBL" id="WEKT01000002">
    <property type="protein sequence ID" value="MZI91838.1"/>
    <property type="molecule type" value="Genomic_DNA"/>
</dbReference>
<comment type="function">
    <text evidence="2">Converts GTP to 7,8-dihydroneopterin triphosphate.</text>
</comment>
<name>A0A7X4RSX9_9VIBR</name>
<comment type="similarity">
    <text evidence="2">Belongs to the GTP cyclohydrolase IV family.</text>
</comment>
<evidence type="ECO:0000313" key="3">
    <source>
        <dbReference type="EMBL" id="MZI91838.1"/>
    </source>
</evidence>
<comment type="caution">
    <text evidence="3">The sequence shown here is derived from an EMBL/GenBank/DDBJ whole genome shotgun (WGS) entry which is preliminary data.</text>
</comment>
<dbReference type="HAMAP" id="MF_01527_B">
    <property type="entry name" value="GTP_cyclohydrol_B"/>
    <property type="match status" value="1"/>
</dbReference>
<dbReference type="InterPro" id="IPR022838">
    <property type="entry name" value="GTP_cyclohydrolase_FolE2"/>
</dbReference>
<evidence type="ECO:0000256" key="1">
    <source>
        <dbReference type="ARBA" id="ARBA00022801"/>
    </source>
</evidence>
<dbReference type="PANTHER" id="PTHR36445:SF1">
    <property type="entry name" value="GTP CYCLOHYDROLASE MPTA"/>
    <property type="match status" value="1"/>
</dbReference>
<evidence type="ECO:0000313" key="4">
    <source>
        <dbReference type="Proteomes" id="UP000462621"/>
    </source>
</evidence>
<keyword evidence="4" id="KW-1185">Reference proteome</keyword>
<dbReference type="Gene3D" id="3.10.270.10">
    <property type="entry name" value="Urate Oxidase"/>
    <property type="match status" value="1"/>
</dbReference>
<organism evidence="3 4">
    <name type="scientific">Vibrio eleionomae</name>
    <dbReference type="NCBI Taxonomy" id="2653505"/>
    <lineage>
        <taxon>Bacteria</taxon>
        <taxon>Pseudomonadati</taxon>
        <taxon>Pseudomonadota</taxon>
        <taxon>Gammaproteobacteria</taxon>
        <taxon>Vibrionales</taxon>
        <taxon>Vibrionaceae</taxon>
        <taxon>Vibrio</taxon>
    </lineage>
</organism>
<gene>
    <name evidence="2" type="primary">folE2</name>
    <name evidence="3" type="ORF">F9817_01285</name>
</gene>
<dbReference type="GO" id="GO:0003934">
    <property type="term" value="F:GTP cyclohydrolase I activity"/>
    <property type="evidence" value="ECO:0007669"/>
    <property type="project" value="UniProtKB-UniRule"/>
</dbReference>
<dbReference type="RefSeq" id="WP_161153153.1">
    <property type="nucleotide sequence ID" value="NZ_WEKT01000002.1"/>
</dbReference>
<sequence>MNNLHPLPDITSADQAIQPATLQWVGMSGVAVPLYIPNSSGSSIPVSGKAELFVSLDKAEAKGIHMSRLYANLNDLLAQQELTQSALELFLFAMVESQAGISQNACFNVEFDLPLNKKALLSDKAGYQTYTVRLHVEKRQNVAQTRVELAIPYSSTCPCSASLSRQLLAQEIEQQFSTGNIDKEQLLQWIQSEKGTVATPHSQRSFAHIHLTFEDYHCPDLPTLIQHFEQVIGTPVQTAVKRQDEQAFAGLNAQNLMFCEDAARRLKNALEAMEQVSDYWFKVDHQESLHAHNAVAIDQKYPNK</sequence>